<reference evidence="3 4" key="1">
    <citation type="submission" date="2019-05" db="EMBL/GenBank/DDBJ databases">
        <authorList>
            <person name="Hariharan J."/>
            <person name="Choudoir M.J."/>
            <person name="Diebold P."/>
            <person name="Panke-Buisse K."/>
            <person name="Buckley D.H."/>
        </authorList>
    </citation>
    <scope>NUCLEOTIDE SEQUENCE [LARGE SCALE GENOMIC DNA]</scope>
    <source>
        <strain evidence="3 4">SUN51</strain>
    </source>
</reference>
<dbReference type="InterPro" id="IPR036513">
    <property type="entry name" value="STAS_dom_sf"/>
</dbReference>
<protein>
    <submittedName>
        <fullName evidence="3">STAS domain-containing protein</fullName>
    </submittedName>
</protein>
<comment type="caution">
    <text evidence="3">The sequence shown here is derived from an EMBL/GenBank/DDBJ whole genome shotgun (WGS) entry which is preliminary data.</text>
</comment>
<dbReference type="InterPro" id="IPR058548">
    <property type="entry name" value="MlaB-like_STAS"/>
</dbReference>
<keyword evidence="4" id="KW-1185">Reference proteome</keyword>
<dbReference type="Proteomes" id="UP000324965">
    <property type="component" value="Unassembled WGS sequence"/>
</dbReference>
<evidence type="ECO:0000256" key="1">
    <source>
        <dbReference type="SAM" id="MobiDB-lite"/>
    </source>
</evidence>
<dbReference type="RefSeq" id="WP_149510276.1">
    <property type="nucleotide sequence ID" value="NZ_VDFC01000017.1"/>
</dbReference>
<organism evidence="3 4">
    <name type="scientific">Streptomyces apricus</name>
    <dbReference type="NCBI Taxonomy" id="1828112"/>
    <lineage>
        <taxon>Bacteria</taxon>
        <taxon>Bacillati</taxon>
        <taxon>Actinomycetota</taxon>
        <taxon>Actinomycetes</taxon>
        <taxon>Kitasatosporales</taxon>
        <taxon>Streptomycetaceae</taxon>
        <taxon>Streptomyces</taxon>
    </lineage>
</organism>
<accession>A0A5B0BGH6</accession>
<dbReference type="PROSITE" id="PS50801">
    <property type="entry name" value="STAS"/>
    <property type="match status" value="1"/>
</dbReference>
<dbReference type="InterPro" id="IPR002645">
    <property type="entry name" value="STAS_dom"/>
</dbReference>
<evidence type="ECO:0000313" key="3">
    <source>
        <dbReference type="EMBL" id="KAA0941234.1"/>
    </source>
</evidence>
<dbReference type="AlphaFoldDB" id="A0A5B0BGH6"/>
<evidence type="ECO:0000313" key="4">
    <source>
        <dbReference type="Proteomes" id="UP000324965"/>
    </source>
</evidence>
<proteinExistence type="predicted"/>
<feature type="region of interest" description="Disordered" evidence="1">
    <location>
        <begin position="108"/>
        <end position="144"/>
    </location>
</feature>
<name>A0A5B0BGH6_9ACTN</name>
<evidence type="ECO:0000259" key="2">
    <source>
        <dbReference type="PROSITE" id="PS50801"/>
    </source>
</evidence>
<sequence>MTTMPPAHLRLTTVDSEDTVRIELHGDLDYDTADDLLAEVTAVLGARPHLDDLHLHCAGLGTVDSMGLSILLMVRRRTGQAGVRLHLDDRPAVLDRLLTITGSLNYLTGSSPGGGNSASLDVGEAPGAGDEARAARPTGPDGTS</sequence>
<dbReference type="EMBL" id="VDFC01000017">
    <property type="protein sequence ID" value="KAA0941234.1"/>
    <property type="molecule type" value="Genomic_DNA"/>
</dbReference>
<dbReference type="Gene3D" id="3.30.750.24">
    <property type="entry name" value="STAS domain"/>
    <property type="match status" value="1"/>
</dbReference>
<dbReference type="CDD" id="cd07043">
    <property type="entry name" value="STAS_anti-anti-sigma_factors"/>
    <property type="match status" value="1"/>
</dbReference>
<dbReference type="OrthoDB" id="4249752at2"/>
<dbReference type="Pfam" id="PF13466">
    <property type="entry name" value="STAS_2"/>
    <property type="match status" value="1"/>
</dbReference>
<dbReference type="SUPFAM" id="SSF52091">
    <property type="entry name" value="SpoIIaa-like"/>
    <property type="match status" value="1"/>
</dbReference>
<feature type="domain" description="STAS" evidence="2">
    <location>
        <begin position="9"/>
        <end position="102"/>
    </location>
</feature>
<gene>
    <name evidence="3" type="ORF">FGF04_06500</name>
</gene>